<proteinExistence type="predicted"/>
<name>A0ACB8EI12_9SAUR</name>
<comment type="caution">
    <text evidence="1">The sequence shown here is derived from an EMBL/GenBank/DDBJ whole genome shotgun (WGS) entry which is preliminary data.</text>
</comment>
<protein>
    <submittedName>
        <fullName evidence="1">Forkhead box protein P1</fullName>
    </submittedName>
</protein>
<sequence>MAENSIPLYTTASMGNPTLGSLASAMKEELNGAMEHANSNGSDSSPGRSPMQAICSLFDGAAERMRGPGRPVLETEISRKPFAESNRKLRKHLPTSRVMHPVHVKEEPLDPDENEGPLSLVTTANHSPEFDHDRDYEDENVNEDIE</sequence>
<keyword evidence="2" id="KW-1185">Reference proteome</keyword>
<evidence type="ECO:0000313" key="1">
    <source>
        <dbReference type="EMBL" id="KAH7991841.1"/>
    </source>
</evidence>
<dbReference type="Proteomes" id="UP000827872">
    <property type="component" value="Linkage Group LG03"/>
</dbReference>
<organism evidence="1 2">
    <name type="scientific">Sphaerodactylus townsendi</name>
    <dbReference type="NCBI Taxonomy" id="933632"/>
    <lineage>
        <taxon>Eukaryota</taxon>
        <taxon>Metazoa</taxon>
        <taxon>Chordata</taxon>
        <taxon>Craniata</taxon>
        <taxon>Vertebrata</taxon>
        <taxon>Euteleostomi</taxon>
        <taxon>Lepidosauria</taxon>
        <taxon>Squamata</taxon>
        <taxon>Bifurcata</taxon>
        <taxon>Gekkota</taxon>
        <taxon>Sphaerodactylidae</taxon>
        <taxon>Sphaerodactylus</taxon>
    </lineage>
</organism>
<gene>
    <name evidence="1" type="primary">FOXP1_1</name>
    <name evidence="1" type="ORF">K3G42_014060</name>
</gene>
<accession>A0ACB8EI12</accession>
<dbReference type="EMBL" id="CM037616">
    <property type="protein sequence ID" value="KAH7991841.1"/>
    <property type="molecule type" value="Genomic_DNA"/>
</dbReference>
<reference evidence="1" key="1">
    <citation type="submission" date="2021-08" db="EMBL/GenBank/DDBJ databases">
        <title>The first chromosome-level gecko genome reveals the dynamic sex chromosomes of Neotropical dwarf geckos (Sphaerodactylidae: Sphaerodactylus).</title>
        <authorList>
            <person name="Pinto B.J."/>
            <person name="Keating S.E."/>
            <person name="Gamble T."/>
        </authorList>
    </citation>
    <scope>NUCLEOTIDE SEQUENCE</scope>
    <source>
        <strain evidence="1">TG3544</strain>
    </source>
</reference>
<evidence type="ECO:0000313" key="2">
    <source>
        <dbReference type="Proteomes" id="UP000827872"/>
    </source>
</evidence>